<dbReference type="PANTHER" id="PTHR11877">
    <property type="entry name" value="HYDROXYMETHYLGLUTARYL-COA SYNTHASE"/>
    <property type="match status" value="1"/>
</dbReference>
<dbReference type="Proteomes" id="UP000008810">
    <property type="component" value="Chromosome 3"/>
</dbReference>
<evidence type="ECO:0008006" key="11">
    <source>
        <dbReference type="Google" id="ProtNLM"/>
    </source>
</evidence>
<evidence type="ECO:0000259" key="7">
    <source>
        <dbReference type="Pfam" id="PF02797"/>
    </source>
</evidence>
<sequence>MEGQQRRQGERGAEKGVVGGGGGAPPRPAATAIRQFRQSQVADGPASILAIGTANPATACSRTSTPTSYYFRVTKREHLTELKTKLSRICRKSAIKKRYFHHTEELLRRHPEFIDRTLPSLDARLDITATAIPELAAAAASRAIAEWGRPASDITHLVVSTYSVAHMPGADRRLATTTKHSGLLYIHGCSSASMALRVAKDVAENNHGVRVLVTCAELTLVMFRAPDDVGTVVTQALLGDGACALIVGADAERPIFDMVAASQSDGFRFYPSVEMLALVRDNVERCLVDALGLLGLRPMSGGSSSWAWNELFWAVHPGGRAILGVVSPPKKNVEEALRLDPGKLAASRHVLTEYGNMYGPTLIFVLDEIRRRRDEHHGLGVMLGIGLGVTVETMVLHAIGNNRTNV</sequence>
<feature type="domain" description="Chalcone/stilbene synthase N-terminal" evidence="6">
    <location>
        <begin position="35"/>
        <end position="250"/>
    </location>
</feature>
<evidence type="ECO:0000313" key="9">
    <source>
        <dbReference type="EnsemblPlants" id="PNT68808"/>
    </source>
</evidence>
<protein>
    <recommendedName>
        <fullName evidence="11">Chalcone/stilbene synthase N-terminal domain-containing protein</fullName>
    </recommendedName>
</protein>
<keyword evidence="5" id="KW-0472">Membrane</keyword>
<keyword evidence="10" id="KW-1185">Reference proteome</keyword>
<dbReference type="EnsemblPlants" id="PNT68808">
    <property type="protein sequence ID" value="PNT68808"/>
    <property type="gene ID" value="BRADI_3g45434v3"/>
</dbReference>
<comment type="similarity">
    <text evidence="1 3">Belongs to the thiolase-like superfamily. Chalcone/stilbene synthases family.</text>
</comment>
<name>A0A2K2D3F8_BRADI</name>
<dbReference type="ExpressionAtlas" id="A0A2K2D3F8">
    <property type="expression patterns" value="baseline"/>
</dbReference>
<reference evidence="9" key="3">
    <citation type="submission" date="2018-08" db="UniProtKB">
        <authorList>
            <consortium name="EnsemblPlants"/>
        </authorList>
    </citation>
    <scope>IDENTIFICATION</scope>
    <source>
        <strain evidence="9">cv. Bd21</strain>
    </source>
</reference>
<evidence type="ECO:0000256" key="1">
    <source>
        <dbReference type="ARBA" id="ARBA00005531"/>
    </source>
</evidence>
<feature type="region of interest" description="Disordered" evidence="4">
    <location>
        <begin position="1"/>
        <end position="29"/>
    </location>
</feature>
<feature type="compositionally biased region" description="Basic and acidic residues" evidence="4">
    <location>
        <begin position="1"/>
        <end position="14"/>
    </location>
</feature>
<gene>
    <name evidence="8" type="ORF">BRADI_3g45434v3</name>
</gene>
<proteinExistence type="inferred from homology"/>
<evidence type="ECO:0000256" key="3">
    <source>
        <dbReference type="RuleBase" id="RU003633"/>
    </source>
</evidence>
<dbReference type="AlphaFoldDB" id="A0A2K2D3F8"/>
<reference evidence="8" key="2">
    <citation type="submission" date="2017-06" db="EMBL/GenBank/DDBJ databases">
        <title>WGS assembly of Brachypodium distachyon.</title>
        <authorList>
            <consortium name="The International Brachypodium Initiative"/>
            <person name="Lucas S."/>
            <person name="Harmon-Smith M."/>
            <person name="Lail K."/>
            <person name="Tice H."/>
            <person name="Grimwood J."/>
            <person name="Bruce D."/>
            <person name="Barry K."/>
            <person name="Shu S."/>
            <person name="Lindquist E."/>
            <person name="Wang M."/>
            <person name="Pitluck S."/>
            <person name="Vogel J.P."/>
            <person name="Garvin D.F."/>
            <person name="Mockler T.C."/>
            <person name="Schmutz J."/>
            <person name="Rokhsar D."/>
            <person name="Bevan M.W."/>
        </authorList>
    </citation>
    <scope>NUCLEOTIDE SEQUENCE</scope>
    <source>
        <strain evidence="8">Bd21</strain>
    </source>
</reference>
<keyword evidence="3" id="KW-0808">Transferase</keyword>
<evidence type="ECO:0000256" key="4">
    <source>
        <dbReference type="SAM" id="MobiDB-lite"/>
    </source>
</evidence>
<dbReference type="SUPFAM" id="SSF53901">
    <property type="entry name" value="Thiolase-like"/>
    <property type="match status" value="2"/>
</dbReference>
<evidence type="ECO:0000256" key="2">
    <source>
        <dbReference type="PIRSR" id="PIRSR000451-1"/>
    </source>
</evidence>
<dbReference type="Gramene" id="PNT68808">
    <property type="protein sequence ID" value="PNT68808"/>
    <property type="gene ID" value="BRADI_3g45434v3"/>
</dbReference>
<dbReference type="PIRSF" id="PIRSF000451">
    <property type="entry name" value="PKS_III"/>
    <property type="match status" value="1"/>
</dbReference>
<accession>A0A2K2D3F8</accession>
<dbReference type="InterPro" id="IPR001099">
    <property type="entry name" value="Chalcone/stilbene_synt_N"/>
</dbReference>
<dbReference type="Pfam" id="PF02797">
    <property type="entry name" value="Chal_sti_synt_C"/>
    <property type="match status" value="1"/>
</dbReference>
<dbReference type="InterPro" id="IPR016039">
    <property type="entry name" value="Thiolase-like"/>
</dbReference>
<feature type="active site" description="Acyl-thioester intermediate" evidence="2">
    <location>
        <position position="189"/>
    </location>
</feature>
<feature type="domain" description="Chalcone/stilbene synthase C-terminal" evidence="7">
    <location>
        <begin position="266"/>
        <end position="399"/>
    </location>
</feature>
<dbReference type="InterPro" id="IPR011141">
    <property type="entry name" value="Polyketide_synthase_type-III"/>
</dbReference>
<evidence type="ECO:0000313" key="10">
    <source>
        <dbReference type="Proteomes" id="UP000008810"/>
    </source>
</evidence>
<dbReference type="Gene3D" id="3.40.47.10">
    <property type="match status" value="2"/>
</dbReference>
<evidence type="ECO:0000313" key="8">
    <source>
        <dbReference type="EMBL" id="PNT68808.1"/>
    </source>
</evidence>
<dbReference type="OrthoDB" id="329835at2759"/>
<dbReference type="PANTHER" id="PTHR11877:SF29">
    <property type="entry name" value="TYPE III POLYKETIDE SYNTHASE B"/>
    <property type="match status" value="1"/>
</dbReference>
<evidence type="ECO:0000256" key="5">
    <source>
        <dbReference type="SAM" id="Phobius"/>
    </source>
</evidence>
<dbReference type="InterPro" id="IPR012328">
    <property type="entry name" value="Chalcone/stilbene_synt_C"/>
</dbReference>
<dbReference type="EMBL" id="CM000882">
    <property type="protein sequence ID" value="PNT68808.1"/>
    <property type="molecule type" value="Genomic_DNA"/>
</dbReference>
<reference evidence="8 9" key="1">
    <citation type="journal article" date="2010" name="Nature">
        <title>Genome sequencing and analysis of the model grass Brachypodium distachyon.</title>
        <authorList>
            <consortium name="International Brachypodium Initiative"/>
        </authorList>
    </citation>
    <scope>NUCLEOTIDE SEQUENCE [LARGE SCALE GENOMIC DNA]</scope>
    <source>
        <strain evidence="8 9">Bd21</strain>
    </source>
</reference>
<keyword evidence="5" id="KW-0812">Transmembrane</keyword>
<organism evidence="8">
    <name type="scientific">Brachypodium distachyon</name>
    <name type="common">Purple false brome</name>
    <name type="synonym">Trachynia distachya</name>
    <dbReference type="NCBI Taxonomy" id="15368"/>
    <lineage>
        <taxon>Eukaryota</taxon>
        <taxon>Viridiplantae</taxon>
        <taxon>Streptophyta</taxon>
        <taxon>Embryophyta</taxon>
        <taxon>Tracheophyta</taxon>
        <taxon>Spermatophyta</taxon>
        <taxon>Magnoliopsida</taxon>
        <taxon>Liliopsida</taxon>
        <taxon>Poales</taxon>
        <taxon>Poaceae</taxon>
        <taxon>BOP clade</taxon>
        <taxon>Pooideae</taxon>
        <taxon>Stipodae</taxon>
        <taxon>Brachypodieae</taxon>
        <taxon>Brachypodium</taxon>
    </lineage>
</organism>
<keyword evidence="5" id="KW-1133">Transmembrane helix</keyword>
<dbReference type="InParanoid" id="A0A2K2D3F8"/>
<dbReference type="FunFam" id="3.40.47.10:FF:000025">
    <property type="entry name" value="Chalcone synthase 2"/>
    <property type="match status" value="1"/>
</dbReference>
<dbReference type="Pfam" id="PF00195">
    <property type="entry name" value="Chal_sti_synt_N"/>
    <property type="match status" value="1"/>
</dbReference>
<feature type="transmembrane region" description="Helical" evidence="5">
    <location>
        <begin position="379"/>
        <end position="400"/>
    </location>
</feature>
<evidence type="ECO:0000259" key="6">
    <source>
        <dbReference type="Pfam" id="PF00195"/>
    </source>
</evidence>
<dbReference type="CDD" id="cd00831">
    <property type="entry name" value="CHS_like"/>
    <property type="match status" value="1"/>
</dbReference>
<keyword evidence="3" id="KW-0012">Acyltransferase</keyword>
<dbReference type="GO" id="GO:0016747">
    <property type="term" value="F:acyltransferase activity, transferring groups other than amino-acyl groups"/>
    <property type="evidence" value="ECO:0007669"/>
    <property type="project" value="InterPro"/>
</dbReference>